<dbReference type="GO" id="GO:0015344">
    <property type="term" value="F:siderophore uptake transmembrane transporter activity"/>
    <property type="evidence" value="ECO:0007669"/>
    <property type="project" value="TreeGrafter"/>
</dbReference>
<dbReference type="GO" id="GO:0009279">
    <property type="term" value="C:cell outer membrane"/>
    <property type="evidence" value="ECO:0007669"/>
    <property type="project" value="UniProtKB-SubCell"/>
</dbReference>
<dbReference type="Gene3D" id="2.40.170.20">
    <property type="entry name" value="TonB-dependent receptor, beta-barrel domain"/>
    <property type="match status" value="1"/>
</dbReference>
<dbReference type="AlphaFoldDB" id="A0A1T5EX00"/>
<keyword evidence="5 12" id="KW-0812">Transmembrane</keyword>
<comment type="similarity">
    <text evidence="12 13">Belongs to the TonB-dependent receptor family.</text>
</comment>
<dbReference type="SMART" id="SM00965">
    <property type="entry name" value="STN"/>
    <property type="match status" value="1"/>
</dbReference>
<evidence type="ECO:0000256" key="7">
    <source>
        <dbReference type="ARBA" id="ARBA00023004"/>
    </source>
</evidence>
<gene>
    <name evidence="15" type="ORF">SAMN05660841_02835</name>
</gene>
<feature type="domain" description="Secretin/TonB short N-terminal" evidence="14">
    <location>
        <begin position="77"/>
        <end position="128"/>
    </location>
</feature>
<keyword evidence="9 12" id="KW-0472">Membrane</keyword>
<evidence type="ECO:0000313" key="16">
    <source>
        <dbReference type="Proteomes" id="UP000190150"/>
    </source>
</evidence>
<evidence type="ECO:0000256" key="4">
    <source>
        <dbReference type="ARBA" id="ARBA00022496"/>
    </source>
</evidence>
<dbReference type="InterPro" id="IPR000531">
    <property type="entry name" value="Beta-barrel_TonB"/>
</dbReference>
<dbReference type="Proteomes" id="UP000190150">
    <property type="component" value="Unassembled WGS sequence"/>
</dbReference>
<dbReference type="PANTHER" id="PTHR30069:SF29">
    <property type="entry name" value="HEMOGLOBIN AND HEMOGLOBIN-HAPTOGLOBIN-BINDING PROTEIN 1-RELATED"/>
    <property type="match status" value="1"/>
</dbReference>
<keyword evidence="16" id="KW-1185">Reference proteome</keyword>
<dbReference type="Gene3D" id="2.60.40.1120">
    <property type="entry name" value="Carboxypeptidase-like, regulatory domain"/>
    <property type="match status" value="1"/>
</dbReference>
<keyword evidence="4" id="KW-0410">Iron transport</keyword>
<dbReference type="InterPro" id="IPR036942">
    <property type="entry name" value="Beta-barrel_TonB_sf"/>
</dbReference>
<dbReference type="GO" id="GO:0044718">
    <property type="term" value="P:siderophore transmembrane transport"/>
    <property type="evidence" value="ECO:0007669"/>
    <property type="project" value="TreeGrafter"/>
</dbReference>
<dbReference type="EMBL" id="FUZF01000013">
    <property type="protein sequence ID" value="SKB88339.1"/>
    <property type="molecule type" value="Genomic_DNA"/>
</dbReference>
<dbReference type="InterPro" id="IPR012910">
    <property type="entry name" value="Plug_dom"/>
</dbReference>
<evidence type="ECO:0000256" key="3">
    <source>
        <dbReference type="ARBA" id="ARBA00022452"/>
    </source>
</evidence>
<keyword evidence="2 12" id="KW-0813">Transport</keyword>
<dbReference type="Pfam" id="PF00593">
    <property type="entry name" value="TonB_dep_Rec_b-barrel"/>
    <property type="match status" value="1"/>
</dbReference>
<evidence type="ECO:0000256" key="2">
    <source>
        <dbReference type="ARBA" id="ARBA00022448"/>
    </source>
</evidence>
<dbReference type="PROSITE" id="PS52016">
    <property type="entry name" value="TONB_DEPENDENT_REC_3"/>
    <property type="match status" value="1"/>
</dbReference>
<keyword evidence="11 12" id="KW-0998">Cell outer membrane</keyword>
<evidence type="ECO:0000256" key="13">
    <source>
        <dbReference type="RuleBase" id="RU003357"/>
    </source>
</evidence>
<dbReference type="Pfam" id="PF13715">
    <property type="entry name" value="CarbopepD_reg_2"/>
    <property type="match status" value="1"/>
</dbReference>
<dbReference type="InterPro" id="IPR039426">
    <property type="entry name" value="TonB-dep_rcpt-like"/>
</dbReference>
<dbReference type="SUPFAM" id="SSF49464">
    <property type="entry name" value="Carboxypeptidase regulatory domain-like"/>
    <property type="match status" value="1"/>
</dbReference>
<evidence type="ECO:0000256" key="5">
    <source>
        <dbReference type="ARBA" id="ARBA00022692"/>
    </source>
</evidence>
<organism evidence="15 16">
    <name type="scientific">Sphingobacterium nematocida</name>
    <dbReference type="NCBI Taxonomy" id="1513896"/>
    <lineage>
        <taxon>Bacteria</taxon>
        <taxon>Pseudomonadati</taxon>
        <taxon>Bacteroidota</taxon>
        <taxon>Sphingobacteriia</taxon>
        <taxon>Sphingobacteriales</taxon>
        <taxon>Sphingobacteriaceae</taxon>
        <taxon>Sphingobacterium</taxon>
    </lineage>
</organism>
<sequence length="1117" mass="124985">MNYTSVCKEAYIPLVVYKFHFDRRFLRTLILMKIFVTLLLALSLQVSAKISAQTVNLTLKKTLLSTAMERISKQTRYDFSYNAEILDIAQPVNITIRNASIEHALEQLFSKQPLTYEIVDRIILVRKKPIALSDKRNIDPAAAQQSITGQVTNERAEPIMGVSVKVKGTSAGTLTDENGRFTLKVDPSSTLVFSSVGFKPQEAKVSGNSMAIVLIQENDELDEVVVVGYGVQKKVNLTGSVSSVKGDEIAKRPVAQVSSALQGLVPGLTVRQQSGQPGRDGGNLLIRGVGTLGSGMGPLVLVDGVESTMNNVDANDIENISVLKDAASAAIYGSRAAGGVILITTKRANKPGAMVEYSSYAGWQVPTDNTSMVGAIDHMTMINEAYTNTGRDPLYTQKVIDEYIAGISTNPDRYPDTDWRALTMRSNGFMHNHHIGISSSSEKVKVLGSINYIDQDGILDNTNFKRYNMRLNTDITLNDKWSAAMDLLLVRKNLIEPSSSTSSVFHWMRRIPANQPGIFSNGQYGEGWNGDNPIAKARDGGLNKVNPFNSIINLDLKYQPVEWLKFNLVYSPKFEISHNKSFAEIIQTYNWDGTKSFAKPARNSLKESFSQYWYNNLRAMATFDKRIAADHQLTILAGFQQEDQVDHTLSAFREVFLLPQFQEIDAGNKENERTGGNSTHWSLRSLFGRINYNYKEKYLFEANARYDGSSRFGKGNKYSFFPSFSAGWRLSQESFMQDILPTINDMKLRASWGKLGNQDIGLYPFAAFVTIGDNNYVFDDRIYTGAALLTMANPEIKWETTTVTDIGVDLQLWKSFSLTADYFYRKTTDILLQLDIPKTNGLGAPYQNAGVMENKGWEVSLGYRNQVNSFKYGVTVNLSDVKNKVLDMRGVQRTGLQVNHEGYPMNSLYGYEAEGYFKDAADIADHAKQFGTVAPGDIKYKDQNGDGKIDNQDEIIMGSHLPRYTYSTNIDLGYKGFDLSLFLQGVGKASGYLYGQGIMPFYEGGTVQEQHKDRWTPENTNSNFPRFAFNEINNIQNSTFWMKSAAYLRLKNVQLSYTVPLSPRMQENIKALRIYVSGQNLFTHNKFWEGYDPEGPVGDGSWYPQMKVYSVGLNVKL</sequence>
<dbReference type="Pfam" id="PF07715">
    <property type="entry name" value="Plug"/>
    <property type="match status" value="1"/>
</dbReference>
<evidence type="ECO:0000256" key="10">
    <source>
        <dbReference type="ARBA" id="ARBA00023170"/>
    </source>
</evidence>
<dbReference type="InterPro" id="IPR023996">
    <property type="entry name" value="TonB-dep_OMP_SusC/RagA"/>
</dbReference>
<evidence type="ECO:0000313" key="15">
    <source>
        <dbReference type="EMBL" id="SKB88339.1"/>
    </source>
</evidence>
<keyword evidence="7" id="KW-0408">Iron</keyword>
<dbReference type="Gene3D" id="2.170.130.10">
    <property type="entry name" value="TonB-dependent receptor, plug domain"/>
    <property type="match status" value="1"/>
</dbReference>
<keyword evidence="3 12" id="KW-1134">Transmembrane beta strand</keyword>
<dbReference type="FunFam" id="2.170.130.10:FF:000003">
    <property type="entry name" value="SusC/RagA family TonB-linked outer membrane protein"/>
    <property type="match status" value="1"/>
</dbReference>
<dbReference type="NCBIfam" id="TIGR04056">
    <property type="entry name" value="OMP_RagA_SusC"/>
    <property type="match status" value="1"/>
</dbReference>
<evidence type="ECO:0000256" key="8">
    <source>
        <dbReference type="ARBA" id="ARBA00023077"/>
    </source>
</evidence>
<dbReference type="InterPro" id="IPR008969">
    <property type="entry name" value="CarboxyPept-like_regulatory"/>
</dbReference>
<dbReference type="InterPro" id="IPR023997">
    <property type="entry name" value="TonB-dep_OMP_SusC/RagA_CS"/>
</dbReference>
<protein>
    <submittedName>
        <fullName evidence="15">TonB-linked outer membrane protein, SusC/RagA family</fullName>
    </submittedName>
</protein>
<evidence type="ECO:0000259" key="14">
    <source>
        <dbReference type="SMART" id="SM00965"/>
    </source>
</evidence>
<keyword evidence="6" id="KW-0732">Signal</keyword>
<reference evidence="16" key="1">
    <citation type="submission" date="2017-02" db="EMBL/GenBank/DDBJ databases">
        <authorList>
            <person name="Varghese N."/>
            <person name="Submissions S."/>
        </authorList>
    </citation>
    <scope>NUCLEOTIDE SEQUENCE [LARGE SCALE GENOMIC DNA]</scope>
    <source>
        <strain evidence="16">DSM 24091</strain>
    </source>
</reference>
<keyword evidence="8 13" id="KW-0798">TonB box</keyword>
<proteinExistence type="inferred from homology"/>
<evidence type="ECO:0000256" key="6">
    <source>
        <dbReference type="ARBA" id="ARBA00022729"/>
    </source>
</evidence>
<evidence type="ECO:0000256" key="12">
    <source>
        <dbReference type="PROSITE-ProRule" id="PRU01360"/>
    </source>
</evidence>
<keyword evidence="10" id="KW-0675">Receptor</keyword>
<dbReference type="PANTHER" id="PTHR30069">
    <property type="entry name" value="TONB-DEPENDENT OUTER MEMBRANE RECEPTOR"/>
    <property type="match status" value="1"/>
</dbReference>
<keyword evidence="4" id="KW-0406">Ion transport</keyword>
<comment type="subcellular location">
    <subcellularLocation>
        <location evidence="1 12">Cell outer membrane</location>
        <topology evidence="1 12">Multi-pass membrane protein</topology>
    </subcellularLocation>
</comment>
<dbReference type="STRING" id="1513896.SAMN05660841_02835"/>
<accession>A0A1T5EX00</accession>
<dbReference type="NCBIfam" id="TIGR04057">
    <property type="entry name" value="SusC_RagA_signa"/>
    <property type="match status" value="1"/>
</dbReference>
<dbReference type="OrthoDB" id="600887at2"/>
<evidence type="ECO:0000256" key="11">
    <source>
        <dbReference type="ARBA" id="ARBA00023237"/>
    </source>
</evidence>
<name>A0A1T5EX00_9SPHI</name>
<evidence type="ECO:0000256" key="9">
    <source>
        <dbReference type="ARBA" id="ARBA00023136"/>
    </source>
</evidence>
<dbReference type="Pfam" id="PF07660">
    <property type="entry name" value="STN"/>
    <property type="match status" value="1"/>
</dbReference>
<dbReference type="InterPro" id="IPR037066">
    <property type="entry name" value="Plug_dom_sf"/>
</dbReference>
<evidence type="ECO:0000256" key="1">
    <source>
        <dbReference type="ARBA" id="ARBA00004571"/>
    </source>
</evidence>
<dbReference type="SUPFAM" id="SSF56935">
    <property type="entry name" value="Porins"/>
    <property type="match status" value="1"/>
</dbReference>
<dbReference type="InterPro" id="IPR011662">
    <property type="entry name" value="Secretin/TonB_short_N"/>
</dbReference>